<evidence type="ECO:0000313" key="2">
    <source>
        <dbReference type="Proteomes" id="UP000031036"/>
    </source>
</evidence>
<name>A0A0B2V3I7_TOXCA</name>
<organism evidence="1 2">
    <name type="scientific">Toxocara canis</name>
    <name type="common">Canine roundworm</name>
    <dbReference type="NCBI Taxonomy" id="6265"/>
    <lineage>
        <taxon>Eukaryota</taxon>
        <taxon>Metazoa</taxon>
        <taxon>Ecdysozoa</taxon>
        <taxon>Nematoda</taxon>
        <taxon>Chromadorea</taxon>
        <taxon>Rhabditida</taxon>
        <taxon>Spirurina</taxon>
        <taxon>Ascaridomorpha</taxon>
        <taxon>Ascaridoidea</taxon>
        <taxon>Toxocaridae</taxon>
        <taxon>Toxocara</taxon>
    </lineage>
</organism>
<keyword evidence="2" id="KW-1185">Reference proteome</keyword>
<reference evidence="1 2" key="1">
    <citation type="submission" date="2014-11" db="EMBL/GenBank/DDBJ databases">
        <title>Genetic blueprint of the zoonotic pathogen Toxocara canis.</title>
        <authorList>
            <person name="Zhu X.-Q."/>
            <person name="Korhonen P.K."/>
            <person name="Cai H."/>
            <person name="Young N.D."/>
            <person name="Nejsum P."/>
            <person name="von Samson-Himmelstjerna G."/>
            <person name="Boag P.R."/>
            <person name="Tan P."/>
            <person name="Li Q."/>
            <person name="Min J."/>
            <person name="Yang Y."/>
            <person name="Wang X."/>
            <person name="Fang X."/>
            <person name="Hall R.S."/>
            <person name="Hofmann A."/>
            <person name="Sternberg P.W."/>
            <person name="Jex A.R."/>
            <person name="Gasser R.B."/>
        </authorList>
    </citation>
    <scope>NUCLEOTIDE SEQUENCE [LARGE SCALE GENOMIC DNA]</scope>
    <source>
        <strain evidence="1">PN_DK_2014</strain>
    </source>
</reference>
<dbReference type="EMBL" id="JPKZ01002585">
    <property type="protein sequence ID" value="KHN76012.1"/>
    <property type="molecule type" value="Genomic_DNA"/>
</dbReference>
<comment type="caution">
    <text evidence="1">The sequence shown here is derived from an EMBL/GenBank/DDBJ whole genome shotgun (WGS) entry which is preliminary data.</text>
</comment>
<evidence type="ECO:0000313" key="1">
    <source>
        <dbReference type="EMBL" id="KHN76012.1"/>
    </source>
</evidence>
<gene>
    <name evidence="1" type="ORF">Tcan_00287</name>
</gene>
<dbReference type="AlphaFoldDB" id="A0A0B2V3I7"/>
<feature type="non-terminal residue" evidence="1">
    <location>
        <position position="1"/>
    </location>
</feature>
<dbReference type="Proteomes" id="UP000031036">
    <property type="component" value="Unassembled WGS sequence"/>
</dbReference>
<sequence>KSRLAYALHKCAYRKFLGHAQGKCCRFCLWLPSSPSPTDCNCQIGTNLGYSEAGKPVKIVEQRRKDAVSNSASQHCFHLSPYKPGGTAQTHSFDGSYVFSILQ</sequence>
<accession>A0A0B2V3I7</accession>
<proteinExistence type="predicted"/>
<protein>
    <submittedName>
        <fullName evidence="1">Uncharacterized protein</fullName>
    </submittedName>
</protein>